<name>A0ABS5CPH3_9FLAO</name>
<dbReference type="SUPFAM" id="SSF53756">
    <property type="entry name" value="UDP-Glycosyltransferase/glycogen phosphorylase"/>
    <property type="match status" value="1"/>
</dbReference>
<dbReference type="Proteomes" id="UP000674217">
    <property type="component" value="Unassembled WGS sequence"/>
</dbReference>
<sequence>MRFLVIVQDLRVSGTSEGIVSRSFIAKLRKTYPKSVIDSVYIAHSETEDRLDLLPVDTIKKHIVNTKVPFWTLFWNRFYWRLFHVSLKERYIHKQYAKVIELLDYTIYDHIFIRSAGIDHEMILATHNLPILKKTIINFHDPYPLSWYVGSKTNFSKLEFFRLKRMMQIVGQAKTCSSSAQWMSHDLEHLYASKKKFYTLPHQFDETVFDLSDKSQMLAKNKKISISYHGALMFGRNIENLLIAYQELLQEDVIYKENTEFVLRLKGDGIQQLKQKFSSIENLQILDCLNFSNSSNEQIHDSDIVIILENGPLYCNVLVGKAPFLAAFGKPVLCVSPKKSELREIITDKKFIANMNNVQEIKEKLKALIDHRMISNEKVNPFGDYFSDANFKKQLYKILNHLEDDK</sequence>
<reference evidence="1 2" key="1">
    <citation type="submission" date="2021-03" db="EMBL/GenBank/DDBJ databases">
        <title>Flavobacterium Flabelliformis Sp. Nov. And Flavobacterium Geliluteum Sp. Nov., Two Novel Multidrug Resistant Psychrophilic Species Isolated From Antarctica.</title>
        <authorList>
            <person name="Kralova S."/>
            <person name="Busse H.J."/>
            <person name="Bezdicek M."/>
            <person name="Nykrynova M."/>
            <person name="Kroupova E."/>
            <person name="Krsek D."/>
            <person name="Sedlacek I."/>
        </authorList>
    </citation>
    <scope>NUCLEOTIDE SEQUENCE [LARGE SCALE GENOMIC DNA]</scope>
    <source>
        <strain evidence="1 2">P4023</strain>
    </source>
</reference>
<evidence type="ECO:0000313" key="2">
    <source>
        <dbReference type="Proteomes" id="UP000674217"/>
    </source>
</evidence>
<dbReference type="RefSeq" id="WP_210644305.1">
    <property type="nucleotide sequence ID" value="NZ_JAGFBU010000001.1"/>
</dbReference>
<protein>
    <submittedName>
        <fullName evidence="1">Uncharacterized protein</fullName>
    </submittedName>
</protein>
<proteinExistence type="predicted"/>
<gene>
    <name evidence="1" type="ORF">J3S90_01735</name>
</gene>
<accession>A0ABS5CPH3</accession>
<comment type="caution">
    <text evidence="1">The sequence shown here is derived from an EMBL/GenBank/DDBJ whole genome shotgun (WGS) entry which is preliminary data.</text>
</comment>
<dbReference type="EMBL" id="JAGFBU010000001">
    <property type="protein sequence ID" value="MBP4140519.1"/>
    <property type="molecule type" value="Genomic_DNA"/>
</dbReference>
<dbReference type="Gene3D" id="3.40.50.2000">
    <property type="entry name" value="Glycogen Phosphorylase B"/>
    <property type="match status" value="2"/>
</dbReference>
<organism evidence="1 2">
    <name type="scientific">Flavobacterium flabelliforme</name>
    <dbReference type="NCBI Taxonomy" id="2816119"/>
    <lineage>
        <taxon>Bacteria</taxon>
        <taxon>Pseudomonadati</taxon>
        <taxon>Bacteroidota</taxon>
        <taxon>Flavobacteriia</taxon>
        <taxon>Flavobacteriales</taxon>
        <taxon>Flavobacteriaceae</taxon>
        <taxon>Flavobacterium</taxon>
    </lineage>
</organism>
<evidence type="ECO:0000313" key="1">
    <source>
        <dbReference type="EMBL" id="MBP4140519.1"/>
    </source>
</evidence>
<keyword evidence="2" id="KW-1185">Reference proteome</keyword>